<dbReference type="AlphaFoldDB" id="A0A5K1K8C8"/>
<gene>
    <name evidence="2" type="primary">Q3Y1R2</name>
</gene>
<keyword evidence="1" id="KW-0812">Transmembrane</keyword>
<evidence type="ECO:0000256" key="1">
    <source>
        <dbReference type="SAM" id="Phobius"/>
    </source>
</evidence>
<sequence>MATLRKGEYGGLERERLANSRHRLYGGHRSNSFYAEDVNELVEIRARQRTFDGAYSRSAMGNLGYALTVLRLFDRRFYKSEWPDYPSSSQPHIAEPASNLFPHFPLLFAWWLHAVGIIYTALAGMIFIIAFFRQRHSRHDFADRNKNPAAYQDALKTVGQTGKRIFGRPFVTAGWIVALLSLVVFAVEISLFVLIFRL</sequence>
<keyword evidence="1" id="KW-0472">Membrane</keyword>
<protein>
    <submittedName>
        <fullName evidence="2">Pyridine nucleotide-disulfide oxidoreductase (EC)</fullName>
        <ecNumber evidence="2">1.6.99.3</ecNumber>
    </submittedName>
</protein>
<keyword evidence="2" id="KW-0560">Oxidoreductase</keyword>
<feature type="transmembrane region" description="Helical" evidence="1">
    <location>
        <begin position="173"/>
        <end position="196"/>
    </location>
</feature>
<dbReference type="EC" id="1.6.99.3" evidence="2"/>
<dbReference type="PANTHER" id="PTHR38646">
    <property type="entry name" value="YALI0F00814P"/>
    <property type="match status" value="1"/>
</dbReference>
<proteinExistence type="predicted"/>
<accession>A0A5K1K8C8</accession>
<reference evidence="2" key="1">
    <citation type="submission" date="2019-10" db="EMBL/GenBank/DDBJ databases">
        <authorList>
            <person name="Nor Muhammad N."/>
        </authorList>
    </citation>
    <scope>NUCLEOTIDE SEQUENCE</scope>
</reference>
<keyword evidence="1" id="KW-1133">Transmembrane helix</keyword>
<feature type="transmembrane region" description="Helical" evidence="1">
    <location>
        <begin position="108"/>
        <end position="132"/>
    </location>
</feature>
<dbReference type="PANTHER" id="PTHR38646:SF1">
    <property type="entry name" value="DUF202 DOMAIN-CONTAINING PROTEIN"/>
    <property type="match status" value="1"/>
</dbReference>
<organism evidence="2">
    <name type="scientific">Ganoderma boninense</name>
    <dbReference type="NCBI Taxonomy" id="34458"/>
    <lineage>
        <taxon>Eukaryota</taxon>
        <taxon>Fungi</taxon>
        <taxon>Dikarya</taxon>
        <taxon>Basidiomycota</taxon>
        <taxon>Agaricomycotina</taxon>
        <taxon>Agaricomycetes</taxon>
        <taxon>Polyporales</taxon>
        <taxon>Polyporaceae</taxon>
        <taxon>Ganoderma</taxon>
    </lineage>
</organism>
<evidence type="ECO:0000313" key="2">
    <source>
        <dbReference type="EMBL" id="VWP01669.1"/>
    </source>
</evidence>
<dbReference type="EMBL" id="LR729566">
    <property type="protein sequence ID" value="VWP01669.1"/>
    <property type="molecule type" value="Genomic_DNA"/>
</dbReference>
<name>A0A5K1K8C8_9APHY</name>
<dbReference type="GO" id="GO:0016491">
    <property type="term" value="F:oxidoreductase activity"/>
    <property type="evidence" value="ECO:0007669"/>
    <property type="project" value="UniProtKB-KW"/>
</dbReference>